<sequence length="104" mass="11982">MGIFKPRQQPKETNAQSANFYYFRGISHVVVGRFQAAILELNEAIEIDPNHAAAYDNRGMCLRELGKHQEALANFQKSAEIYQKKGKTEDYHKIIAKIHDLHLR</sequence>
<feature type="repeat" description="TPR" evidence="3">
    <location>
        <begin position="52"/>
        <end position="85"/>
    </location>
</feature>
<evidence type="ECO:0000313" key="4">
    <source>
        <dbReference type="EMBL" id="AOW99277.1"/>
    </source>
</evidence>
<dbReference type="SUPFAM" id="SSF48452">
    <property type="entry name" value="TPR-like"/>
    <property type="match status" value="1"/>
</dbReference>
<evidence type="ECO:0000256" key="2">
    <source>
        <dbReference type="ARBA" id="ARBA00022803"/>
    </source>
</evidence>
<gene>
    <name evidence="4" type="ORF">BJP34_07230</name>
</gene>
<dbReference type="Gene3D" id="1.25.40.10">
    <property type="entry name" value="Tetratricopeptide repeat domain"/>
    <property type="match status" value="1"/>
</dbReference>
<accession>A0A1D8TNP8</accession>
<dbReference type="PANTHER" id="PTHR44858:SF1">
    <property type="entry name" value="UDP-N-ACETYLGLUCOSAMINE--PEPTIDE N-ACETYLGLUCOSAMINYLTRANSFERASE SPINDLY-RELATED"/>
    <property type="match status" value="1"/>
</dbReference>
<evidence type="ECO:0000256" key="1">
    <source>
        <dbReference type="ARBA" id="ARBA00022737"/>
    </source>
</evidence>
<dbReference type="STRING" id="1458985.BJP34_07230"/>
<name>A0A1D8TNP8_9CYAN</name>
<dbReference type="Pfam" id="PF13424">
    <property type="entry name" value="TPR_12"/>
    <property type="match status" value="1"/>
</dbReference>
<dbReference type="AlphaFoldDB" id="A0A1D8TNP8"/>
<protein>
    <submittedName>
        <fullName evidence="4">Uncharacterized protein</fullName>
    </submittedName>
</protein>
<proteinExistence type="predicted"/>
<keyword evidence="1" id="KW-0677">Repeat</keyword>
<evidence type="ECO:0000256" key="3">
    <source>
        <dbReference type="PROSITE-ProRule" id="PRU00339"/>
    </source>
</evidence>
<dbReference type="InterPro" id="IPR019734">
    <property type="entry name" value="TPR_rpt"/>
</dbReference>
<organism evidence="4 5">
    <name type="scientific">Moorena producens PAL-8-15-08-1</name>
    <dbReference type="NCBI Taxonomy" id="1458985"/>
    <lineage>
        <taxon>Bacteria</taxon>
        <taxon>Bacillati</taxon>
        <taxon>Cyanobacteriota</taxon>
        <taxon>Cyanophyceae</taxon>
        <taxon>Coleofasciculales</taxon>
        <taxon>Coleofasciculaceae</taxon>
        <taxon>Moorena</taxon>
    </lineage>
</organism>
<keyword evidence="2 3" id="KW-0802">TPR repeat</keyword>
<dbReference type="PANTHER" id="PTHR44858">
    <property type="entry name" value="TETRATRICOPEPTIDE REPEAT PROTEIN 6"/>
    <property type="match status" value="1"/>
</dbReference>
<dbReference type="KEGG" id="mpro:BJP34_07230"/>
<dbReference type="EMBL" id="CP017599">
    <property type="protein sequence ID" value="AOW99277.1"/>
    <property type="molecule type" value="Genomic_DNA"/>
</dbReference>
<dbReference type="PROSITE" id="PS50005">
    <property type="entry name" value="TPR"/>
    <property type="match status" value="2"/>
</dbReference>
<evidence type="ECO:0000313" key="5">
    <source>
        <dbReference type="Proteomes" id="UP000177870"/>
    </source>
</evidence>
<dbReference type="SMART" id="SM00028">
    <property type="entry name" value="TPR"/>
    <property type="match status" value="2"/>
</dbReference>
<dbReference type="Proteomes" id="UP000177870">
    <property type="component" value="Chromosome"/>
</dbReference>
<feature type="repeat" description="TPR" evidence="3">
    <location>
        <begin position="18"/>
        <end position="51"/>
    </location>
</feature>
<dbReference type="InterPro" id="IPR050498">
    <property type="entry name" value="Ycf3"/>
</dbReference>
<dbReference type="InterPro" id="IPR011990">
    <property type="entry name" value="TPR-like_helical_dom_sf"/>
</dbReference>
<reference evidence="5" key="1">
    <citation type="submission" date="2016-10" db="EMBL/GenBank/DDBJ databases">
        <title>Comparative genomics uncovers the prolific and rare metabolic potential of the cyanobacterial genus Moorea.</title>
        <authorList>
            <person name="Leao T."/>
            <person name="Castelao G."/>
            <person name="Korobeynikov A."/>
            <person name="Monroe E.A."/>
            <person name="Podell S."/>
            <person name="Glukhov E."/>
            <person name="Allen E."/>
            <person name="Gerwick W.H."/>
            <person name="Gerwick L."/>
        </authorList>
    </citation>
    <scope>NUCLEOTIDE SEQUENCE [LARGE SCALE GENOMIC DNA]</scope>
    <source>
        <strain evidence="5">PAL-8-15-08-1</strain>
    </source>
</reference>